<dbReference type="GO" id="GO:0016491">
    <property type="term" value="F:oxidoreductase activity"/>
    <property type="evidence" value="ECO:0007669"/>
    <property type="project" value="UniProtKB-KW"/>
</dbReference>
<organism evidence="3 4">
    <name type="scientific">Dacryopinax primogenitus (strain DJM 731)</name>
    <name type="common">Brown rot fungus</name>
    <dbReference type="NCBI Taxonomy" id="1858805"/>
    <lineage>
        <taxon>Eukaryota</taxon>
        <taxon>Fungi</taxon>
        <taxon>Dikarya</taxon>
        <taxon>Basidiomycota</taxon>
        <taxon>Agaricomycotina</taxon>
        <taxon>Dacrymycetes</taxon>
        <taxon>Dacrymycetales</taxon>
        <taxon>Dacrymycetaceae</taxon>
        <taxon>Dacryopinax</taxon>
    </lineage>
</organism>
<dbReference type="Proteomes" id="UP000030653">
    <property type="component" value="Unassembled WGS sequence"/>
</dbReference>
<reference evidence="3 4" key="1">
    <citation type="journal article" date="2012" name="Science">
        <title>The Paleozoic origin of enzymatic lignin decomposition reconstructed from 31 fungal genomes.</title>
        <authorList>
            <person name="Floudas D."/>
            <person name="Binder M."/>
            <person name="Riley R."/>
            <person name="Barry K."/>
            <person name="Blanchette R.A."/>
            <person name="Henrissat B."/>
            <person name="Martinez A.T."/>
            <person name="Otillar R."/>
            <person name="Spatafora J.W."/>
            <person name="Yadav J.S."/>
            <person name="Aerts A."/>
            <person name="Benoit I."/>
            <person name="Boyd A."/>
            <person name="Carlson A."/>
            <person name="Copeland A."/>
            <person name="Coutinho P.M."/>
            <person name="de Vries R.P."/>
            <person name="Ferreira P."/>
            <person name="Findley K."/>
            <person name="Foster B."/>
            <person name="Gaskell J."/>
            <person name="Glotzer D."/>
            <person name="Gorecki P."/>
            <person name="Heitman J."/>
            <person name="Hesse C."/>
            <person name="Hori C."/>
            <person name="Igarashi K."/>
            <person name="Jurgens J.A."/>
            <person name="Kallen N."/>
            <person name="Kersten P."/>
            <person name="Kohler A."/>
            <person name="Kuees U."/>
            <person name="Kumar T.K.A."/>
            <person name="Kuo A."/>
            <person name="LaButti K."/>
            <person name="Larrondo L.F."/>
            <person name="Lindquist E."/>
            <person name="Ling A."/>
            <person name="Lombard V."/>
            <person name="Lucas S."/>
            <person name="Lundell T."/>
            <person name="Martin R."/>
            <person name="McLaughlin D.J."/>
            <person name="Morgenstern I."/>
            <person name="Morin E."/>
            <person name="Murat C."/>
            <person name="Nagy L.G."/>
            <person name="Nolan M."/>
            <person name="Ohm R.A."/>
            <person name="Patyshakuliyeva A."/>
            <person name="Rokas A."/>
            <person name="Ruiz-Duenas F.J."/>
            <person name="Sabat G."/>
            <person name="Salamov A."/>
            <person name="Samejima M."/>
            <person name="Schmutz J."/>
            <person name="Slot J.C."/>
            <person name="St John F."/>
            <person name="Stenlid J."/>
            <person name="Sun H."/>
            <person name="Sun S."/>
            <person name="Syed K."/>
            <person name="Tsang A."/>
            <person name="Wiebenga A."/>
            <person name="Young D."/>
            <person name="Pisabarro A."/>
            <person name="Eastwood D.C."/>
            <person name="Martin F."/>
            <person name="Cullen D."/>
            <person name="Grigoriev I.V."/>
            <person name="Hibbett D.S."/>
        </authorList>
    </citation>
    <scope>NUCLEOTIDE SEQUENCE [LARGE SCALE GENOMIC DNA]</scope>
    <source>
        <strain evidence="3 4">DJM-731 SS1</strain>
    </source>
</reference>
<dbReference type="InterPro" id="IPR036812">
    <property type="entry name" value="NAD(P)_OxRdtase_dom_sf"/>
</dbReference>
<dbReference type="PRINTS" id="PR00069">
    <property type="entry name" value="ALDKETRDTASE"/>
</dbReference>
<protein>
    <submittedName>
        <fullName evidence="3">Oxidoreductase</fullName>
    </submittedName>
</protein>
<dbReference type="EMBL" id="JH795872">
    <property type="protein sequence ID" value="EJT98629.1"/>
    <property type="molecule type" value="Genomic_DNA"/>
</dbReference>
<dbReference type="GO" id="GO:0005737">
    <property type="term" value="C:cytoplasm"/>
    <property type="evidence" value="ECO:0007669"/>
    <property type="project" value="TreeGrafter"/>
</dbReference>
<dbReference type="InterPro" id="IPR020471">
    <property type="entry name" value="AKR"/>
</dbReference>
<dbReference type="HOGENOM" id="CLU_023205_2_1_1"/>
<dbReference type="SUPFAM" id="SSF51430">
    <property type="entry name" value="NAD(P)-linked oxidoreductase"/>
    <property type="match status" value="1"/>
</dbReference>
<dbReference type="RefSeq" id="XP_040625527.1">
    <property type="nucleotide sequence ID" value="XM_040769072.1"/>
</dbReference>
<dbReference type="Gene3D" id="3.20.20.100">
    <property type="entry name" value="NADP-dependent oxidoreductase domain"/>
    <property type="match status" value="1"/>
</dbReference>
<dbReference type="OrthoDB" id="37537at2759"/>
<sequence length="260" mass="29052">MKALQIPRKDIFLCTKFGLLPAPGGVRGDPEYVKSAIERSLKDLEVDYVDLYYQHRVDPKVPIEDTVRAMQELKDAGKIKHIGLSECSAETLRRAAKVAKIDAVQWEYSLWETSVEHNGILEACKELGITLVAYSPLGREMLSGKFRKRSDLPAGDWRLDAPRFSEENFPKNIELVDQLSAFASHKRCTPGQLALAWVLAQWDGIIPIPGTTRAEALEENIGSARVSLTQEELGEIRKVLDSFTVVGTRYNAQGMSLPNK</sequence>
<evidence type="ECO:0000259" key="2">
    <source>
        <dbReference type="Pfam" id="PF00248"/>
    </source>
</evidence>
<feature type="domain" description="NADP-dependent oxidoreductase" evidence="2">
    <location>
        <begin position="7"/>
        <end position="240"/>
    </location>
</feature>
<evidence type="ECO:0000313" key="4">
    <source>
        <dbReference type="Proteomes" id="UP000030653"/>
    </source>
</evidence>
<name>M5FTC2_DACPD</name>
<evidence type="ECO:0000256" key="1">
    <source>
        <dbReference type="ARBA" id="ARBA00023002"/>
    </source>
</evidence>
<evidence type="ECO:0000313" key="3">
    <source>
        <dbReference type="EMBL" id="EJT98629.1"/>
    </source>
</evidence>
<keyword evidence="4" id="KW-1185">Reference proteome</keyword>
<dbReference type="STRING" id="1858805.M5FTC2"/>
<gene>
    <name evidence="3" type="ORF">DACRYDRAFT_110535</name>
</gene>
<keyword evidence="1" id="KW-0560">Oxidoreductase</keyword>
<dbReference type="InterPro" id="IPR050791">
    <property type="entry name" value="Aldo-Keto_reductase"/>
</dbReference>
<dbReference type="InterPro" id="IPR023210">
    <property type="entry name" value="NADP_OxRdtase_dom"/>
</dbReference>
<accession>M5FTC2</accession>
<dbReference type="PANTHER" id="PTHR43625:SF40">
    <property type="entry name" value="ALDO-KETO REDUCTASE YAKC [NADP(+)]"/>
    <property type="match status" value="1"/>
</dbReference>
<dbReference type="OMA" id="FSLMHTG"/>
<proteinExistence type="predicted"/>
<dbReference type="AlphaFoldDB" id="M5FTC2"/>
<dbReference type="Pfam" id="PF00248">
    <property type="entry name" value="Aldo_ket_red"/>
    <property type="match status" value="1"/>
</dbReference>
<dbReference type="GeneID" id="63684134"/>
<dbReference type="PANTHER" id="PTHR43625">
    <property type="entry name" value="AFLATOXIN B1 ALDEHYDE REDUCTASE"/>
    <property type="match status" value="1"/>
</dbReference>